<organism evidence="2 3">
    <name type="scientific">Coffea arabica</name>
    <name type="common">Arabian coffee</name>
    <dbReference type="NCBI Taxonomy" id="13443"/>
    <lineage>
        <taxon>Eukaryota</taxon>
        <taxon>Viridiplantae</taxon>
        <taxon>Streptophyta</taxon>
        <taxon>Embryophyta</taxon>
        <taxon>Tracheophyta</taxon>
        <taxon>Spermatophyta</taxon>
        <taxon>Magnoliopsida</taxon>
        <taxon>eudicotyledons</taxon>
        <taxon>Gunneridae</taxon>
        <taxon>Pentapetalae</taxon>
        <taxon>asterids</taxon>
        <taxon>lamiids</taxon>
        <taxon>Gentianales</taxon>
        <taxon>Rubiaceae</taxon>
        <taxon>Ixoroideae</taxon>
        <taxon>Gardenieae complex</taxon>
        <taxon>Bertiereae - Coffeeae clade</taxon>
        <taxon>Coffeeae</taxon>
        <taxon>Coffea</taxon>
    </lineage>
</organism>
<gene>
    <name evidence="3" type="primary">LOC140013630</name>
</gene>
<dbReference type="InterPro" id="IPR027417">
    <property type="entry name" value="P-loop_NTPase"/>
</dbReference>
<evidence type="ECO:0000313" key="3">
    <source>
        <dbReference type="RefSeq" id="XP_071919151.1"/>
    </source>
</evidence>
<dbReference type="Gene3D" id="3.40.50.300">
    <property type="entry name" value="P-loop containing nucleotide triphosphate hydrolases"/>
    <property type="match status" value="1"/>
</dbReference>
<feature type="transmembrane region" description="Helical" evidence="1">
    <location>
        <begin position="30"/>
        <end position="53"/>
    </location>
</feature>
<keyword evidence="1" id="KW-0472">Membrane</keyword>
<proteinExistence type="predicted"/>
<keyword evidence="2" id="KW-1185">Reference proteome</keyword>
<evidence type="ECO:0000256" key="1">
    <source>
        <dbReference type="SAM" id="Phobius"/>
    </source>
</evidence>
<keyword evidence="1" id="KW-1133">Transmembrane helix</keyword>
<reference evidence="3" key="1">
    <citation type="submission" date="2025-08" db="UniProtKB">
        <authorList>
            <consortium name="RefSeq"/>
        </authorList>
    </citation>
    <scope>IDENTIFICATION</scope>
    <source>
        <tissue evidence="3">Leaves</tissue>
    </source>
</reference>
<protein>
    <submittedName>
        <fullName evidence="3">ATP-dependent DNA helicase At3g02060, chloroplastic-like isoform X2</fullName>
    </submittedName>
</protein>
<dbReference type="RefSeq" id="XP_071919151.1">
    <property type="nucleotide sequence ID" value="XM_072063050.1"/>
</dbReference>
<dbReference type="SUPFAM" id="SSF52540">
    <property type="entry name" value="P-loop containing nucleoside triphosphate hydrolases"/>
    <property type="match status" value="1"/>
</dbReference>
<accession>A0ABM4VHY8</accession>
<keyword evidence="1" id="KW-0812">Transmembrane</keyword>
<evidence type="ECO:0000313" key="2">
    <source>
        <dbReference type="Proteomes" id="UP001652660"/>
    </source>
</evidence>
<dbReference type="Proteomes" id="UP001652660">
    <property type="component" value="Chromosome 8c"/>
</dbReference>
<dbReference type="GeneID" id="140013630"/>
<sequence>MEWCNYKETYGLVISANTILNMEWLYRLEYGLVISANTILFVQVFLNVMSLFFDVYFVSTFCSLISTPPPERVPIRTHLSSYSKEKMISATKYELDRDGQVFYVLPRIKGLEEVMEFLEESFPEVEIAIAHGK</sequence>
<name>A0ABM4VHY8_COFAR</name>